<dbReference type="PROSITE" id="PS50109">
    <property type="entry name" value="HIS_KIN"/>
    <property type="match status" value="1"/>
</dbReference>
<dbReference type="InterPro" id="IPR005467">
    <property type="entry name" value="His_kinase_dom"/>
</dbReference>
<dbReference type="InterPro" id="IPR035965">
    <property type="entry name" value="PAS-like_dom_sf"/>
</dbReference>
<keyword evidence="9" id="KW-1185">Reference proteome</keyword>
<evidence type="ECO:0000259" key="6">
    <source>
        <dbReference type="PROSITE" id="PS50109"/>
    </source>
</evidence>
<feature type="domain" description="Histidine kinase" evidence="6">
    <location>
        <begin position="324"/>
        <end position="536"/>
    </location>
</feature>
<keyword evidence="8" id="KW-0067">ATP-binding</keyword>
<evidence type="ECO:0000259" key="7">
    <source>
        <dbReference type="PROSITE" id="PS50112"/>
    </source>
</evidence>
<dbReference type="EC" id="2.7.13.3" evidence="2"/>
<evidence type="ECO:0000256" key="3">
    <source>
        <dbReference type="ARBA" id="ARBA00022679"/>
    </source>
</evidence>
<keyword evidence="3" id="KW-0808">Transferase</keyword>
<dbReference type="InterPro" id="IPR003018">
    <property type="entry name" value="GAF"/>
</dbReference>
<evidence type="ECO:0000313" key="8">
    <source>
        <dbReference type="EMBL" id="MFB9991278.1"/>
    </source>
</evidence>
<evidence type="ECO:0000256" key="5">
    <source>
        <dbReference type="ARBA" id="ARBA00023136"/>
    </source>
</evidence>
<dbReference type="SUPFAM" id="SSF55781">
    <property type="entry name" value="GAF domain-like"/>
    <property type="match status" value="1"/>
</dbReference>
<dbReference type="CDD" id="cd00130">
    <property type="entry name" value="PAS"/>
    <property type="match status" value="1"/>
</dbReference>
<dbReference type="Gene3D" id="3.30.565.10">
    <property type="entry name" value="Histidine kinase-like ATPase, C-terminal domain"/>
    <property type="match status" value="1"/>
</dbReference>
<keyword evidence="4" id="KW-0418">Kinase</keyword>
<proteinExistence type="predicted"/>
<dbReference type="Proteomes" id="UP001589733">
    <property type="component" value="Unassembled WGS sequence"/>
</dbReference>
<dbReference type="SUPFAM" id="SSF55785">
    <property type="entry name" value="PYP-like sensor domain (PAS domain)"/>
    <property type="match status" value="1"/>
</dbReference>
<dbReference type="Pfam" id="PF08448">
    <property type="entry name" value="PAS_4"/>
    <property type="match status" value="1"/>
</dbReference>
<feature type="domain" description="PAS" evidence="7">
    <location>
        <begin position="179"/>
        <end position="224"/>
    </location>
</feature>
<evidence type="ECO:0000313" key="9">
    <source>
        <dbReference type="Proteomes" id="UP001589733"/>
    </source>
</evidence>
<evidence type="ECO:0000256" key="2">
    <source>
        <dbReference type="ARBA" id="ARBA00012438"/>
    </source>
</evidence>
<dbReference type="InterPro" id="IPR036097">
    <property type="entry name" value="HisK_dim/P_sf"/>
</dbReference>
<dbReference type="RefSeq" id="WP_380006046.1">
    <property type="nucleotide sequence ID" value="NZ_JBHLYR010000013.1"/>
</dbReference>
<dbReference type="InterPro" id="IPR003594">
    <property type="entry name" value="HATPase_dom"/>
</dbReference>
<dbReference type="InterPro" id="IPR036890">
    <property type="entry name" value="HATPase_C_sf"/>
</dbReference>
<sequence>MAQIQSSTLFSDELLAVGRALGPIQPQQDVSDIILRPAISSLGAVAGAVLLINLRRDWLNLIARQGYEQHAKTIWQDGPLDRHVPAIEAIRTQQPLFFEHSEQLKQLYPSLEQDTGAIGPVASAVLPIVLEDQSLGVLVLDFREPHVFTPAEKQFLVTLAVQCAVALDRTTQHARLLQQHEWEMEVLESISDAFYAVDEGWRFTYINRRAEELWQRRREDLLGKVYWEEFPQALGSEPYLAHLRAARERQVVRLETRSPVLGSWISISIFPTARGLSVYFSDISERKALEAKASDLTSTLERRVAERTRDLQDLNAQLRAYAISIARDLSEPVRRVNVFVGLLEKRLAGQIDQRVRQIFSQVRQEARHVADRLDELRHLAVLERRDLREEPLSLDQLIVQVRSDLEPLLKARKVRWMIGKLPGVLGDALLLRLVFAEVLAFALDAMQDGEAPTLEIAGEVRGDQVMVSIQHNGAALTPEQAERVFDVFQGGPVQFGAEDRIGLANVRRIITRHGGQIWAESRPQGATLVVALPDRWNELPKHLHE</sequence>
<dbReference type="InterPro" id="IPR029016">
    <property type="entry name" value="GAF-like_dom_sf"/>
</dbReference>
<dbReference type="EMBL" id="JBHLYR010000013">
    <property type="protein sequence ID" value="MFB9991278.1"/>
    <property type="molecule type" value="Genomic_DNA"/>
</dbReference>
<dbReference type="InterPro" id="IPR000014">
    <property type="entry name" value="PAS"/>
</dbReference>
<dbReference type="InterPro" id="IPR013656">
    <property type="entry name" value="PAS_4"/>
</dbReference>
<dbReference type="Gene3D" id="3.30.450.40">
    <property type="match status" value="1"/>
</dbReference>
<comment type="catalytic activity">
    <reaction evidence="1">
        <text>ATP + protein L-histidine = ADP + protein N-phospho-L-histidine.</text>
        <dbReference type="EC" id="2.7.13.3"/>
    </reaction>
</comment>
<keyword evidence="5" id="KW-0472">Membrane</keyword>
<dbReference type="Pfam" id="PF13185">
    <property type="entry name" value="GAF_2"/>
    <property type="match status" value="1"/>
</dbReference>
<dbReference type="Gene3D" id="3.30.450.20">
    <property type="entry name" value="PAS domain"/>
    <property type="match status" value="1"/>
</dbReference>
<reference evidence="8 9" key="1">
    <citation type="submission" date="2024-09" db="EMBL/GenBank/DDBJ databases">
        <authorList>
            <person name="Sun Q."/>
            <person name="Mori K."/>
        </authorList>
    </citation>
    <scope>NUCLEOTIDE SEQUENCE [LARGE SCALE GENOMIC DNA]</scope>
    <source>
        <strain evidence="8 9">JCM 13503</strain>
    </source>
</reference>
<evidence type="ECO:0000256" key="4">
    <source>
        <dbReference type="ARBA" id="ARBA00022777"/>
    </source>
</evidence>
<dbReference type="GO" id="GO:0005524">
    <property type="term" value="F:ATP binding"/>
    <property type="evidence" value="ECO:0007669"/>
    <property type="project" value="UniProtKB-KW"/>
</dbReference>
<accession>A0ABV6AUU2</accession>
<dbReference type="SUPFAM" id="SSF47384">
    <property type="entry name" value="Homodimeric domain of signal transducing histidine kinase"/>
    <property type="match status" value="1"/>
</dbReference>
<protein>
    <recommendedName>
        <fullName evidence="2">histidine kinase</fullName>
        <ecNumber evidence="2">2.7.13.3</ecNumber>
    </recommendedName>
</protein>
<dbReference type="PANTHER" id="PTHR42878:SF15">
    <property type="entry name" value="BACTERIOPHYTOCHROME"/>
    <property type="match status" value="1"/>
</dbReference>
<comment type="caution">
    <text evidence="8">The sequence shown here is derived from an EMBL/GenBank/DDBJ whole genome shotgun (WGS) entry which is preliminary data.</text>
</comment>
<gene>
    <name evidence="8" type="ORF">ACFFLM_04700</name>
</gene>
<name>A0ABV6AUU2_9DEIO</name>
<dbReference type="SMART" id="SM00387">
    <property type="entry name" value="HATPase_c"/>
    <property type="match status" value="1"/>
</dbReference>
<dbReference type="Pfam" id="PF02518">
    <property type="entry name" value="HATPase_c"/>
    <property type="match status" value="1"/>
</dbReference>
<dbReference type="PROSITE" id="PS50112">
    <property type="entry name" value="PAS"/>
    <property type="match status" value="1"/>
</dbReference>
<dbReference type="SMART" id="SM00091">
    <property type="entry name" value="PAS"/>
    <property type="match status" value="1"/>
</dbReference>
<dbReference type="SUPFAM" id="SSF55874">
    <property type="entry name" value="ATPase domain of HSP90 chaperone/DNA topoisomerase II/histidine kinase"/>
    <property type="match status" value="1"/>
</dbReference>
<dbReference type="PANTHER" id="PTHR42878">
    <property type="entry name" value="TWO-COMPONENT HISTIDINE KINASE"/>
    <property type="match status" value="1"/>
</dbReference>
<dbReference type="InterPro" id="IPR050351">
    <property type="entry name" value="BphY/WalK/GraS-like"/>
</dbReference>
<organism evidence="8 9">
    <name type="scientific">Deinococcus oregonensis</name>
    <dbReference type="NCBI Taxonomy" id="1805970"/>
    <lineage>
        <taxon>Bacteria</taxon>
        <taxon>Thermotogati</taxon>
        <taxon>Deinococcota</taxon>
        <taxon>Deinococci</taxon>
        <taxon>Deinococcales</taxon>
        <taxon>Deinococcaceae</taxon>
        <taxon>Deinococcus</taxon>
    </lineage>
</organism>
<dbReference type="SMART" id="SM00065">
    <property type="entry name" value="GAF"/>
    <property type="match status" value="1"/>
</dbReference>
<keyword evidence="8" id="KW-0547">Nucleotide-binding</keyword>
<evidence type="ECO:0000256" key="1">
    <source>
        <dbReference type="ARBA" id="ARBA00000085"/>
    </source>
</evidence>